<sequence length="129" mass="14194">MKKIAVPITTDNIIVDHFGQSKLYEIYIFSENKEILDVQLLESNQGSGCKSNIANVLAEAGVTALLSGHMGNKAKHRFNTAGINVIRGCKGDSADTVLSFMGNEIVDKDYACLKHKPKHRNSQNHICNH</sequence>
<dbReference type="EMBL" id="QRDV01000004">
    <property type="protein sequence ID" value="RED44023.1"/>
    <property type="molecule type" value="Genomic_DNA"/>
</dbReference>
<evidence type="ECO:0000313" key="3">
    <source>
        <dbReference type="Proteomes" id="UP000256980"/>
    </source>
</evidence>
<evidence type="ECO:0000259" key="1">
    <source>
        <dbReference type="Pfam" id="PF02579"/>
    </source>
</evidence>
<organism evidence="2 3">
    <name type="scientific">Winogradskyella eximia</name>
    <dbReference type="NCBI Taxonomy" id="262006"/>
    <lineage>
        <taxon>Bacteria</taxon>
        <taxon>Pseudomonadati</taxon>
        <taxon>Bacteroidota</taxon>
        <taxon>Flavobacteriia</taxon>
        <taxon>Flavobacteriales</taxon>
        <taxon>Flavobacteriaceae</taxon>
        <taxon>Winogradskyella</taxon>
    </lineage>
</organism>
<reference evidence="2 3" key="1">
    <citation type="submission" date="2018-07" db="EMBL/GenBank/DDBJ databases">
        <title>Genomic Encyclopedia of Type Strains, Phase III (KMG-III): the genomes of soil and plant-associated and newly described type strains.</title>
        <authorList>
            <person name="Whitman W."/>
        </authorList>
    </citation>
    <scope>NUCLEOTIDE SEQUENCE [LARGE SCALE GENOMIC DNA]</scope>
    <source>
        <strain evidence="2 3">CECT 7946</strain>
    </source>
</reference>
<gene>
    <name evidence="2" type="ORF">DFQ10_104216</name>
</gene>
<dbReference type="InterPro" id="IPR036105">
    <property type="entry name" value="DiNase_FeMo-co_biosyn_sf"/>
</dbReference>
<evidence type="ECO:0000313" key="2">
    <source>
        <dbReference type="EMBL" id="RED44023.1"/>
    </source>
</evidence>
<dbReference type="Proteomes" id="UP000256980">
    <property type="component" value="Unassembled WGS sequence"/>
</dbReference>
<dbReference type="RefSeq" id="WP_115817426.1">
    <property type="nucleotide sequence ID" value="NZ_CANKZP010000004.1"/>
</dbReference>
<dbReference type="PANTHER" id="PTHR42983">
    <property type="entry name" value="DINITROGENASE IRON-MOLYBDENUM COFACTOR PROTEIN-RELATED"/>
    <property type="match status" value="1"/>
</dbReference>
<dbReference type="AlphaFoldDB" id="A0A3D9H3G4"/>
<accession>A0A3D9H3G4</accession>
<proteinExistence type="predicted"/>
<dbReference type="PANTHER" id="PTHR42983:SF1">
    <property type="entry name" value="IRON-MOLYBDENUM PROTEIN"/>
    <property type="match status" value="1"/>
</dbReference>
<dbReference type="Gene3D" id="3.30.420.130">
    <property type="entry name" value="Dinitrogenase iron-molybdenum cofactor biosynthesis domain"/>
    <property type="match status" value="1"/>
</dbReference>
<dbReference type="OrthoDB" id="280278at2"/>
<dbReference type="Pfam" id="PF02579">
    <property type="entry name" value="Nitro_FeMo-Co"/>
    <property type="match status" value="1"/>
</dbReference>
<feature type="domain" description="Dinitrogenase iron-molybdenum cofactor biosynthesis" evidence="1">
    <location>
        <begin position="13"/>
        <end position="98"/>
    </location>
</feature>
<dbReference type="SUPFAM" id="SSF53146">
    <property type="entry name" value="Nitrogenase accessory factor-like"/>
    <property type="match status" value="1"/>
</dbReference>
<keyword evidence="3" id="KW-1185">Reference proteome</keyword>
<name>A0A3D9H3G4_9FLAO</name>
<protein>
    <submittedName>
        <fullName evidence="2">Putative Fe-Mo cluster-binding NifX family protein</fullName>
    </submittedName>
</protein>
<dbReference type="InterPro" id="IPR003731">
    <property type="entry name" value="Di-Nase_FeMo-co_biosynth"/>
</dbReference>
<comment type="caution">
    <text evidence="2">The sequence shown here is derived from an EMBL/GenBank/DDBJ whole genome shotgun (WGS) entry which is preliminary data.</text>
</comment>